<comment type="caution">
    <text evidence="2">The sequence shown here is derived from an EMBL/GenBank/DDBJ whole genome shotgun (WGS) entry which is preliminary data.</text>
</comment>
<sequence length="113" mass="12398">MKPRQQALVTELTAALAAQLPTTATGALPKAIAQAVGDLADRILRWRASQQRPPRVLLGKSTPSVSDALARLIDSQLHEHEDTNEPALPPAPDRATFREQANTARKRRPRLPR</sequence>
<evidence type="ECO:0000313" key="3">
    <source>
        <dbReference type="Proteomes" id="UP000298337"/>
    </source>
</evidence>
<proteinExistence type="predicted"/>
<keyword evidence="3" id="KW-1185">Reference proteome</keyword>
<dbReference type="EMBL" id="SRLA01000009">
    <property type="protein sequence ID" value="TGE03309.1"/>
    <property type="molecule type" value="Genomic_DNA"/>
</dbReference>
<feature type="region of interest" description="Disordered" evidence="1">
    <location>
        <begin position="75"/>
        <end position="113"/>
    </location>
</feature>
<name>A0A4Z0NXX8_9BACT</name>
<evidence type="ECO:0000256" key="1">
    <source>
        <dbReference type="SAM" id="MobiDB-lite"/>
    </source>
</evidence>
<accession>A0A4Z0NXX8</accession>
<evidence type="ECO:0000313" key="2">
    <source>
        <dbReference type="EMBL" id="TGE03309.1"/>
    </source>
</evidence>
<dbReference type="Proteomes" id="UP000298337">
    <property type="component" value="Unassembled WGS sequence"/>
</dbReference>
<feature type="compositionally biased region" description="Basic residues" evidence="1">
    <location>
        <begin position="104"/>
        <end position="113"/>
    </location>
</feature>
<protein>
    <submittedName>
        <fullName evidence="2">Uncharacterized protein</fullName>
    </submittedName>
</protein>
<dbReference type="RefSeq" id="WP_135437074.1">
    <property type="nucleotide sequence ID" value="NZ_SRLA01000009.1"/>
</dbReference>
<dbReference type="OrthoDB" id="887302at2"/>
<reference evidence="2 3" key="1">
    <citation type="submission" date="2019-04" db="EMBL/GenBank/DDBJ databases">
        <authorList>
            <person name="Feng G."/>
            <person name="Zhang J."/>
            <person name="Zhu H."/>
        </authorList>
    </citation>
    <scope>NUCLEOTIDE SEQUENCE [LARGE SCALE GENOMIC DNA]</scope>
    <source>
        <strain evidence="2 3">92R-1</strain>
    </source>
</reference>
<dbReference type="AlphaFoldDB" id="A0A4Z0NXX8"/>
<gene>
    <name evidence="2" type="ORF">EU556_25675</name>
</gene>
<organism evidence="2 3">
    <name type="scientific">Hymenobacter fodinae</name>
    <dbReference type="NCBI Taxonomy" id="2510796"/>
    <lineage>
        <taxon>Bacteria</taxon>
        <taxon>Pseudomonadati</taxon>
        <taxon>Bacteroidota</taxon>
        <taxon>Cytophagia</taxon>
        <taxon>Cytophagales</taxon>
        <taxon>Hymenobacteraceae</taxon>
        <taxon>Hymenobacter</taxon>
    </lineage>
</organism>